<evidence type="ECO:0000313" key="2">
    <source>
        <dbReference type="Proteomes" id="UP000017048"/>
    </source>
</evidence>
<dbReference type="GeneID" id="91519169"/>
<dbReference type="AlphaFoldDB" id="U5EKC4"/>
<evidence type="ECO:0000313" key="1">
    <source>
        <dbReference type="EMBL" id="GAD86846.1"/>
    </source>
</evidence>
<dbReference type="EMBL" id="AB685274">
    <property type="protein sequence ID" value="BAO99032.1"/>
    <property type="molecule type" value="Genomic_DNA"/>
</dbReference>
<sequence>MADEWWPFGVLPDGLSCAALTLPGRAGAWPLPMHFPNTGIGLLTMPLAPAGITARLPARIELRTPRGGFNEAWQFALLDGNLYVQATAGESGWRTAPLPNCLRGRISAISVDRSRLVALVPGGRVFTLDLADQTPELWWWTARFGSPIWLDPTGSQVRPASRAWSLSWLDPEYVELIPFRQQGFWTDSAGKQQPVGGAGVTTVFVLSPEGNRIVILDPWLPGSDPLRISDPEFADDYSYELPGPLDGRFQAVNLSASGSTTFLVNEYGDMYTRLWDFDISGADTLFFSYTYGENPDRAEAPTNFDAWVGQFEFLRPFFPQYTGIHLPPPAWVRQPKVPGEITSTISIHTTGGRSEQRELRVEGRDGGRTGFWHKPVDTGDWSFTADDRPLSADLLDNRPGDTSALTMVGPTGVHYDYRDPAGWSLRLRDYDYADDVMPMRLCAADGACADLSLFLAGTPRFGWQPEGLSDTPRTYHGLLQVPESEWNALSPALRAVAEELTGPDRAANVMATSNTAEFTLRTTEGFQAVLRRS</sequence>
<organism evidence="1 2">
    <name type="scientific">Nocardia asteroides NBRC 15531</name>
    <dbReference type="NCBI Taxonomy" id="1110697"/>
    <lineage>
        <taxon>Bacteria</taxon>
        <taxon>Bacillati</taxon>
        <taxon>Actinomycetota</taxon>
        <taxon>Actinomycetes</taxon>
        <taxon>Mycobacteriales</taxon>
        <taxon>Nocardiaceae</taxon>
        <taxon>Nocardia</taxon>
    </lineage>
</organism>
<dbReference type="eggNOG" id="ENOG502ZAQK">
    <property type="taxonomic scope" value="Bacteria"/>
</dbReference>
<name>U5EKC4_NOCAS</name>
<accession>U5EKC4</accession>
<dbReference type="RefSeq" id="WP_019048600.1">
    <property type="nucleotide sequence ID" value="NZ_BAFO02000033.1"/>
</dbReference>
<dbReference type="Proteomes" id="UP000017048">
    <property type="component" value="Unassembled WGS sequence"/>
</dbReference>
<dbReference type="EMBL" id="BAFO02000033">
    <property type="protein sequence ID" value="GAD86846.1"/>
    <property type="molecule type" value="Genomic_DNA"/>
</dbReference>
<protein>
    <submittedName>
        <fullName evidence="1">Uncharacterized protein</fullName>
    </submittedName>
</protein>
<reference evidence="1 2" key="1">
    <citation type="journal article" date="2014" name="BMC Genomics">
        <title>Genome based analysis of type-I polyketide synthase and nonribosomal peptide synthetase gene clusters in seven strains of five representative Nocardia species.</title>
        <authorList>
            <person name="Komaki H."/>
            <person name="Ichikawa N."/>
            <person name="Hosoyama A."/>
            <person name="Takahashi-Nakaguchi A."/>
            <person name="Matsuzawa T."/>
            <person name="Suzuki K."/>
            <person name="Fujita N."/>
            <person name="Gonoi T."/>
        </authorList>
    </citation>
    <scope>NUCLEOTIDE SEQUENCE [LARGE SCALE GENOMIC DNA]</scope>
    <source>
        <strain evidence="1 2">NBRC 15531</strain>
    </source>
</reference>
<gene>
    <name evidence="1" type="ORF">NCAST_33_02250</name>
</gene>
<proteinExistence type="predicted"/>
<keyword evidence="2" id="KW-1185">Reference proteome</keyword>